<evidence type="ECO:0000313" key="4">
    <source>
        <dbReference type="Proteomes" id="UP000535838"/>
    </source>
</evidence>
<dbReference type="EMBL" id="JACJVQ010000032">
    <property type="protein sequence ID" value="MBB6638451.1"/>
    <property type="molecule type" value="Genomic_DNA"/>
</dbReference>
<sequence length="500" mass="52916">MKQETRTIAIWTLAAAIGVAALGPVSASAATPTAATKAIVLNEAMDAVVSQAIKQLSDQGVLQGYENGTVRPNQAVTQAEAAKLIVLALGLRPTSSSSSSLSNEHNGKWYADYAKTAIDNGLLSAADFQPNKPVSEQELAGMVAKALQRDALSARSWMEAISDGNAQAARGEAARLLVKAETSVRSENARIVSVKALNSIALEVTTSGPLTLEDKTIERSAETFRFDGGLTIVNQPRLKTGSANTYIVPVTTMEEGKSYTLTYKGQQKLTFTGSGELIRFEQARQVANDTFEVEALLSEGVVDYGYIISAYADGRGANALVLGDGLTLNGKSLQVIPSLRNRTAVLTPDGGEPMTVSYVGYTQSTDGKQEPKFRLPAGKKLEPGVAYRLSADWFETKNASFVAGDVAPLVIASAQATDAKTLTVTLNGDPGDELFAFRSVKLEGDDGSEWTAQYRVQTRKGATGVFDLQNGGELKSGVNYKVSPVGDWATAAGEAIFIKA</sequence>
<protein>
    <submittedName>
        <fullName evidence="3">S-layer homology domain-containing protein</fullName>
    </submittedName>
</protein>
<dbReference type="PROSITE" id="PS51272">
    <property type="entry name" value="SLH"/>
    <property type="match status" value="1"/>
</dbReference>
<comment type="caution">
    <text evidence="3">The sequence shown here is derived from an EMBL/GenBank/DDBJ whole genome shotgun (WGS) entry which is preliminary data.</text>
</comment>
<dbReference type="AlphaFoldDB" id="A0A841TB47"/>
<dbReference type="InterPro" id="IPR001119">
    <property type="entry name" value="SLH_dom"/>
</dbReference>
<feature type="signal peptide" evidence="1">
    <location>
        <begin position="1"/>
        <end position="29"/>
    </location>
</feature>
<dbReference type="RefSeq" id="WP_185123645.1">
    <property type="nucleotide sequence ID" value="NZ_JACJVQ010000032.1"/>
</dbReference>
<name>A0A841TB47_9BACL</name>
<evidence type="ECO:0000313" key="3">
    <source>
        <dbReference type="EMBL" id="MBB6638451.1"/>
    </source>
</evidence>
<keyword evidence="1" id="KW-0732">Signal</keyword>
<proteinExistence type="predicted"/>
<evidence type="ECO:0000256" key="1">
    <source>
        <dbReference type="SAM" id="SignalP"/>
    </source>
</evidence>
<keyword evidence="4" id="KW-1185">Reference proteome</keyword>
<feature type="chain" id="PRO_5032933828" evidence="1">
    <location>
        <begin position="30"/>
        <end position="500"/>
    </location>
</feature>
<feature type="domain" description="SLH" evidence="2">
    <location>
        <begin position="31"/>
        <end position="99"/>
    </location>
</feature>
<dbReference type="Proteomes" id="UP000535838">
    <property type="component" value="Unassembled WGS sequence"/>
</dbReference>
<gene>
    <name evidence="3" type="ORF">H7B67_30325</name>
</gene>
<dbReference type="Pfam" id="PF00395">
    <property type="entry name" value="SLH"/>
    <property type="match status" value="1"/>
</dbReference>
<reference evidence="3 4" key="1">
    <citation type="submission" date="2020-08" db="EMBL/GenBank/DDBJ databases">
        <title>Cohnella phylogeny.</title>
        <authorList>
            <person name="Dunlap C."/>
        </authorList>
    </citation>
    <scope>NUCLEOTIDE SEQUENCE [LARGE SCALE GENOMIC DNA]</scope>
    <source>
        <strain evidence="3 4">DSM 25241</strain>
    </source>
</reference>
<organism evidence="3 4">
    <name type="scientific">Cohnella thailandensis</name>
    <dbReference type="NCBI Taxonomy" id="557557"/>
    <lineage>
        <taxon>Bacteria</taxon>
        <taxon>Bacillati</taxon>
        <taxon>Bacillota</taxon>
        <taxon>Bacilli</taxon>
        <taxon>Bacillales</taxon>
        <taxon>Paenibacillaceae</taxon>
        <taxon>Cohnella</taxon>
    </lineage>
</organism>
<accession>A0A841TB47</accession>
<evidence type="ECO:0000259" key="2">
    <source>
        <dbReference type="PROSITE" id="PS51272"/>
    </source>
</evidence>